<reference evidence="1" key="2">
    <citation type="journal article" date="2022" name="New Phytol.">
        <title>Evolutionary transition to the ectomycorrhizal habit in the genomes of a hyperdiverse lineage of mushroom-forming fungi.</title>
        <authorList>
            <person name="Looney B."/>
            <person name="Miyauchi S."/>
            <person name="Morin E."/>
            <person name="Drula E."/>
            <person name="Courty P.E."/>
            <person name="Kohler A."/>
            <person name="Kuo A."/>
            <person name="LaButti K."/>
            <person name="Pangilinan J."/>
            <person name="Lipzen A."/>
            <person name="Riley R."/>
            <person name="Andreopoulos W."/>
            <person name="He G."/>
            <person name="Johnson J."/>
            <person name="Nolan M."/>
            <person name="Tritt A."/>
            <person name="Barry K.W."/>
            <person name="Grigoriev I.V."/>
            <person name="Nagy L.G."/>
            <person name="Hibbett D."/>
            <person name="Henrissat B."/>
            <person name="Matheny P.B."/>
            <person name="Labbe J."/>
            <person name="Martin F.M."/>
        </authorList>
    </citation>
    <scope>NUCLEOTIDE SEQUENCE</scope>
    <source>
        <strain evidence="1">EC-137</strain>
    </source>
</reference>
<protein>
    <submittedName>
        <fullName evidence="1">Uncharacterized protein</fullName>
    </submittedName>
</protein>
<proteinExistence type="predicted"/>
<dbReference type="EMBL" id="MU273487">
    <property type="protein sequence ID" value="KAI0035262.1"/>
    <property type="molecule type" value="Genomic_DNA"/>
</dbReference>
<sequence length="482" mass="53997">MPVPEAKIVKPTVVRLGQVNICDLPIEAIWLILSAYTFWCGAQGDPSKLIQGVTTDEGEASADAGNGQAYHVSSFFIQDLWNFSRLLYLSLIRSHITGPITFGWFPWQLFWPVTGSHCGRLLLGGNALRADQGLEAFSCDMRLGERDDFRDVLCLRRVRSADLGNGAYCLDALTAKAYFSFGRPKSISFPVRSSAPLLDVRMAKPSSFPCYIATDSTSALPESYSKAVTDIPSSTFVFHRAVLCRPWLALKHLQAARQLVAFVRDALTAHRHALRDAGVLHRDVSLANICIDDDQGILIDWDLRRGAGLDAAVDPRVGSSCSLSVQWMRKPKSRRRLSDDIESFVYVLLDAVRYIPSELYALRRSALLDNFFFFSYSEPDAMKRRFLTREAIPPGHAILQYLDLDTPWLYSLLGSLLRTVALRYMSFIDARERDRQLSLEDYEKTEKLTGDYDWILDLLEEAVTNSSKDGLSVGGDDRTGKG</sequence>
<accession>A0ACB8QUB9</accession>
<name>A0ACB8QUB9_9AGAM</name>
<comment type="caution">
    <text evidence="1">The sequence shown here is derived from an EMBL/GenBank/DDBJ whole genome shotgun (WGS) entry which is preliminary data.</text>
</comment>
<evidence type="ECO:0000313" key="1">
    <source>
        <dbReference type="EMBL" id="KAI0035262.1"/>
    </source>
</evidence>
<dbReference type="Proteomes" id="UP000814128">
    <property type="component" value="Unassembled WGS sequence"/>
</dbReference>
<organism evidence="1 2">
    <name type="scientific">Vararia minispora EC-137</name>
    <dbReference type="NCBI Taxonomy" id="1314806"/>
    <lineage>
        <taxon>Eukaryota</taxon>
        <taxon>Fungi</taxon>
        <taxon>Dikarya</taxon>
        <taxon>Basidiomycota</taxon>
        <taxon>Agaricomycotina</taxon>
        <taxon>Agaricomycetes</taxon>
        <taxon>Russulales</taxon>
        <taxon>Lachnocladiaceae</taxon>
        <taxon>Vararia</taxon>
    </lineage>
</organism>
<evidence type="ECO:0000313" key="2">
    <source>
        <dbReference type="Proteomes" id="UP000814128"/>
    </source>
</evidence>
<gene>
    <name evidence="1" type="ORF">K488DRAFT_83224</name>
</gene>
<reference evidence="1" key="1">
    <citation type="submission" date="2021-02" db="EMBL/GenBank/DDBJ databases">
        <authorList>
            <consortium name="DOE Joint Genome Institute"/>
            <person name="Ahrendt S."/>
            <person name="Looney B.P."/>
            <person name="Miyauchi S."/>
            <person name="Morin E."/>
            <person name="Drula E."/>
            <person name="Courty P.E."/>
            <person name="Chicoki N."/>
            <person name="Fauchery L."/>
            <person name="Kohler A."/>
            <person name="Kuo A."/>
            <person name="Labutti K."/>
            <person name="Pangilinan J."/>
            <person name="Lipzen A."/>
            <person name="Riley R."/>
            <person name="Andreopoulos W."/>
            <person name="He G."/>
            <person name="Johnson J."/>
            <person name="Barry K.W."/>
            <person name="Grigoriev I.V."/>
            <person name="Nagy L."/>
            <person name="Hibbett D."/>
            <person name="Henrissat B."/>
            <person name="Matheny P.B."/>
            <person name="Labbe J."/>
            <person name="Martin F."/>
        </authorList>
    </citation>
    <scope>NUCLEOTIDE SEQUENCE</scope>
    <source>
        <strain evidence="1">EC-137</strain>
    </source>
</reference>
<keyword evidence="2" id="KW-1185">Reference proteome</keyword>